<evidence type="ECO:0000256" key="4">
    <source>
        <dbReference type="ARBA" id="ARBA00018463"/>
    </source>
</evidence>
<comment type="similarity">
    <text evidence="2">Belongs to the ERF4 family.</text>
</comment>
<protein>
    <recommendedName>
        <fullName evidence="4">Ras modification protein ERF4</fullName>
    </recommendedName>
</protein>
<dbReference type="STRING" id="48709.A0A1D2MIZ8"/>
<comment type="subcellular location">
    <subcellularLocation>
        <location evidence="1">Endoplasmic reticulum membrane</location>
        <topology evidence="1">Peripheral membrane protein</topology>
    </subcellularLocation>
</comment>
<dbReference type="OrthoDB" id="2190159at2759"/>
<evidence type="ECO:0000256" key="5">
    <source>
        <dbReference type="ARBA" id="ARBA00022824"/>
    </source>
</evidence>
<evidence type="ECO:0000259" key="7">
    <source>
        <dbReference type="Pfam" id="PF10256"/>
    </source>
</evidence>
<feature type="domain" description="Golgin subfamily A member 7/ERF4" evidence="7">
    <location>
        <begin position="44"/>
        <end position="157"/>
    </location>
</feature>
<accession>A0A1D2MIZ8</accession>
<dbReference type="PANTHER" id="PTHR13254:SF0">
    <property type="entry name" value="GOLGIN SUBFAMILY A MEMBER 7_ERF4 DOMAIN-CONTAINING PROTEIN"/>
    <property type="match status" value="1"/>
</dbReference>
<dbReference type="Proteomes" id="UP000094527">
    <property type="component" value="Unassembled WGS sequence"/>
</dbReference>
<dbReference type="PANTHER" id="PTHR13254">
    <property type="entry name" value="GOLGI AUTOANTIGEN, GOLGIN SUBFAMILY A, 7"/>
    <property type="match status" value="1"/>
</dbReference>
<dbReference type="Pfam" id="PF10256">
    <property type="entry name" value="Erf4"/>
    <property type="match status" value="1"/>
</dbReference>
<sequence length="166" mass="18587">MSRLPQEMGSIQHHTSVRMPNAGGGVDSSAAANSANGINTVARVVVERDYRGGIGIRFMTDFPQQELGGRIDPAVFVDTIKDINTMFEEAEEFDCTTFCESCLGYLTANLIYLCTDTKYDKCLKKLTRFVEEQNQRVYMPRGLHITNPLERGLRCIEIVIVSDVRS</sequence>
<dbReference type="OMA" id="FIYICTE"/>
<organism evidence="8 9">
    <name type="scientific">Orchesella cincta</name>
    <name type="common">Springtail</name>
    <name type="synonym">Podura cincta</name>
    <dbReference type="NCBI Taxonomy" id="48709"/>
    <lineage>
        <taxon>Eukaryota</taxon>
        <taxon>Metazoa</taxon>
        <taxon>Ecdysozoa</taxon>
        <taxon>Arthropoda</taxon>
        <taxon>Hexapoda</taxon>
        <taxon>Collembola</taxon>
        <taxon>Entomobryomorpha</taxon>
        <taxon>Entomobryoidea</taxon>
        <taxon>Orchesellidae</taxon>
        <taxon>Orchesellinae</taxon>
        <taxon>Orchesella</taxon>
    </lineage>
</organism>
<evidence type="ECO:0000256" key="3">
    <source>
        <dbReference type="ARBA" id="ARBA00011396"/>
    </source>
</evidence>
<dbReference type="EMBL" id="LJIJ01001104">
    <property type="protein sequence ID" value="ODM92980.1"/>
    <property type="molecule type" value="Genomic_DNA"/>
</dbReference>
<proteinExistence type="inferred from homology"/>
<dbReference type="InterPro" id="IPR051371">
    <property type="entry name" value="Ras_palmitoyltransferase"/>
</dbReference>
<evidence type="ECO:0000256" key="2">
    <source>
        <dbReference type="ARBA" id="ARBA00007732"/>
    </source>
</evidence>
<evidence type="ECO:0000313" key="8">
    <source>
        <dbReference type="EMBL" id="ODM92980.1"/>
    </source>
</evidence>
<reference evidence="8 9" key="1">
    <citation type="journal article" date="2016" name="Genome Biol. Evol.">
        <title>Gene Family Evolution Reflects Adaptation to Soil Environmental Stressors in the Genome of the Collembolan Orchesella cincta.</title>
        <authorList>
            <person name="Faddeeva-Vakhrusheva A."/>
            <person name="Derks M.F."/>
            <person name="Anvar S.Y."/>
            <person name="Agamennone V."/>
            <person name="Suring W."/>
            <person name="Smit S."/>
            <person name="van Straalen N.M."/>
            <person name="Roelofs D."/>
        </authorList>
    </citation>
    <scope>NUCLEOTIDE SEQUENCE [LARGE SCALE GENOMIC DNA]</scope>
    <source>
        <tissue evidence="8">Mixed pool</tissue>
    </source>
</reference>
<keyword evidence="5" id="KW-0256">Endoplasmic reticulum</keyword>
<evidence type="ECO:0000256" key="6">
    <source>
        <dbReference type="ARBA" id="ARBA00023136"/>
    </source>
</evidence>
<keyword evidence="6" id="KW-0472">Membrane</keyword>
<dbReference type="AlphaFoldDB" id="A0A1D2MIZ8"/>
<dbReference type="GO" id="GO:0002178">
    <property type="term" value="C:palmitoyltransferase complex"/>
    <property type="evidence" value="ECO:0007669"/>
    <property type="project" value="TreeGrafter"/>
</dbReference>
<keyword evidence="9" id="KW-1185">Reference proteome</keyword>
<gene>
    <name evidence="8" type="ORF">Ocin01_13705</name>
</gene>
<comment type="caution">
    <text evidence="8">The sequence shown here is derived from an EMBL/GenBank/DDBJ whole genome shotgun (WGS) entry which is preliminary data.</text>
</comment>
<name>A0A1D2MIZ8_ORCCI</name>
<dbReference type="InterPro" id="IPR019383">
    <property type="entry name" value="Golgin_A_7/ERF4"/>
</dbReference>
<dbReference type="GO" id="GO:0006612">
    <property type="term" value="P:protein targeting to membrane"/>
    <property type="evidence" value="ECO:0007669"/>
    <property type="project" value="TreeGrafter"/>
</dbReference>
<evidence type="ECO:0000313" key="9">
    <source>
        <dbReference type="Proteomes" id="UP000094527"/>
    </source>
</evidence>
<comment type="subunit">
    <text evidence="3">Interacts with ERF2.</text>
</comment>
<dbReference type="GO" id="GO:0005789">
    <property type="term" value="C:endoplasmic reticulum membrane"/>
    <property type="evidence" value="ECO:0007669"/>
    <property type="project" value="UniProtKB-SubCell"/>
</dbReference>
<evidence type="ECO:0000256" key="1">
    <source>
        <dbReference type="ARBA" id="ARBA00004406"/>
    </source>
</evidence>